<dbReference type="GeneID" id="36287404"/>
<dbReference type="AlphaFoldDB" id="A0A177AAQ1"/>
<sequence>MASVYKPVCRHQTSAGSQPEARYYPWSFGPTLGEVLAAQEANDKLGEEGDSSLRPYTTMEINPGGGVSKPRKPREPRKDDLP</sequence>
<gene>
    <name evidence="2" type="ORF">VC83_04332</name>
</gene>
<feature type="region of interest" description="Disordered" evidence="1">
    <location>
        <begin position="1"/>
        <end position="24"/>
    </location>
</feature>
<protein>
    <submittedName>
        <fullName evidence="2">Uncharacterized protein</fullName>
    </submittedName>
</protein>
<dbReference type="EMBL" id="KV441394">
    <property type="protein sequence ID" value="OAF59195.1"/>
    <property type="molecule type" value="Genomic_DNA"/>
</dbReference>
<dbReference type="Proteomes" id="UP000077154">
    <property type="component" value="Unassembled WGS sequence"/>
</dbReference>
<feature type="region of interest" description="Disordered" evidence="1">
    <location>
        <begin position="41"/>
        <end position="82"/>
    </location>
</feature>
<dbReference type="RefSeq" id="XP_024324479.1">
    <property type="nucleotide sequence ID" value="XM_024467966.1"/>
</dbReference>
<proteinExistence type="predicted"/>
<organism evidence="2">
    <name type="scientific">Pseudogymnoascus destructans</name>
    <dbReference type="NCBI Taxonomy" id="655981"/>
    <lineage>
        <taxon>Eukaryota</taxon>
        <taxon>Fungi</taxon>
        <taxon>Dikarya</taxon>
        <taxon>Ascomycota</taxon>
        <taxon>Pezizomycotina</taxon>
        <taxon>Leotiomycetes</taxon>
        <taxon>Thelebolales</taxon>
        <taxon>Thelebolaceae</taxon>
        <taxon>Pseudogymnoascus</taxon>
    </lineage>
</organism>
<accession>A0A177AAQ1</accession>
<dbReference type="OrthoDB" id="3250044at2759"/>
<evidence type="ECO:0000313" key="2">
    <source>
        <dbReference type="EMBL" id="OAF59195.1"/>
    </source>
</evidence>
<reference evidence="2" key="1">
    <citation type="submission" date="2016-03" db="EMBL/GenBank/DDBJ databases">
        <title>Updated assembly of Pseudogymnoascus destructans, the fungus causing white-nose syndrome of bats.</title>
        <authorList>
            <person name="Palmer J.M."/>
            <person name="Drees K.P."/>
            <person name="Foster J.T."/>
            <person name="Lindner D.L."/>
        </authorList>
    </citation>
    <scope>NUCLEOTIDE SEQUENCE [LARGE SCALE GENOMIC DNA]</scope>
    <source>
        <strain evidence="2">20631-21</strain>
    </source>
</reference>
<evidence type="ECO:0000256" key="1">
    <source>
        <dbReference type="SAM" id="MobiDB-lite"/>
    </source>
</evidence>
<name>A0A177AAQ1_9PEZI</name>